<keyword evidence="4" id="KW-0238">DNA-binding</keyword>
<dbReference type="PANTHER" id="PTHR10812">
    <property type="entry name" value="TRANSCRIPTION FACTOR AP-2"/>
    <property type="match status" value="1"/>
</dbReference>
<evidence type="ECO:0000313" key="9">
    <source>
        <dbReference type="Proteomes" id="UP001328107"/>
    </source>
</evidence>
<feature type="domain" description="Transcription factor AP-2 C-terminal" evidence="7">
    <location>
        <begin position="1"/>
        <end position="189"/>
    </location>
</feature>
<evidence type="ECO:0000256" key="5">
    <source>
        <dbReference type="ARBA" id="ARBA00023163"/>
    </source>
</evidence>
<feature type="domain" description="Transcription factor AP-2 C-terminal" evidence="7">
    <location>
        <begin position="226"/>
        <end position="305"/>
    </location>
</feature>
<sequence>QVTGRLCVVGAIKSHKVTINEINRRTGLPEGLTRSLVGPLLRRGKVSKCGDKLQAIMEDHGLSARSKIVVNRKRHPLTTLSALLEGEAMQLSADHAEIIRSSFPTIPLARIVVSNIESPAELYRDSQEVKLARQAVDEWIELLHRWTGRGWEENADEICTSPLGEFALKTHSFGVEEMLLMASLLSQFLATLDEEMNAQMDRVRKASGRDPTVFFYPMVRPLTLPIPGRLSLNNRKYNMTVAEIYRRIRAPESFNISLLGSLCRKGKTKASVEELKMALAYNDIDLHAGRRKSSPVTLFTALAEGK</sequence>
<keyword evidence="9" id="KW-1185">Reference proteome</keyword>
<evidence type="ECO:0000256" key="6">
    <source>
        <dbReference type="ARBA" id="ARBA00023242"/>
    </source>
</evidence>
<dbReference type="InterPro" id="IPR013854">
    <property type="entry name" value="TF_AP2_C"/>
</dbReference>
<dbReference type="GO" id="GO:0000977">
    <property type="term" value="F:RNA polymerase II transcription regulatory region sequence-specific DNA binding"/>
    <property type="evidence" value="ECO:0007669"/>
    <property type="project" value="TreeGrafter"/>
</dbReference>
<keyword evidence="3" id="KW-0805">Transcription regulation</keyword>
<dbReference type="Pfam" id="PF03299">
    <property type="entry name" value="TF_AP-2"/>
    <property type="match status" value="2"/>
</dbReference>
<name>A0AAN5D219_9BILA</name>
<comment type="caution">
    <text evidence="8">The sequence shown here is derived from an EMBL/GenBank/DDBJ whole genome shotgun (WGS) entry which is preliminary data.</text>
</comment>
<evidence type="ECO:0000256" key="1">
    <source>
        <dbReference type="ARBA" id="ARBA00004123"/>
    </source>
</evidence>
<evidence type="ECO:0000313" key="8">
    <source>
        <dbReference type="EMBL" id="GMR55058.1"/>
    </source>
</evidence>
<accession>A0AAN5D219</accession>
<evidence type="ECO:0000256" key="3">
    <source>
        <dbReference type="ARBA" id="ARBA00023015"/>
    </source>
</evidence>
<evidence type="ECO:0000259" key="7">
    <source>
        <dbReference type="Pfam" id="PF03299"/>
    </source>
</evidence>
<comment type="similarity">
    <text evidence="2">Belongs to the AP-2 family.</text>
</comment>
<dbReference type="AlphaFoldDB" id="A0AAN5D219"/>
<gene>
    <name evidence="8" type="ORF">PMAYCL1PPCAC_25253</name>
</gene>
<reference evidence="9" key="1">
    <citation type="submission" date="2022-10" db="EMBL/GenBank/DDBJ databases">
        <title>Genome assembly of Pristionchus species.</title>
        <authorList>
            <person name="Yoshida K."/>
            <person name="Sommer R.J."/>
        </authorList>
    </citation>
    <scope>NUCLEOTIDE SEQUENCE [LARGE SCALE GENOMIC DNA]</scope>
    <source>
        <strain evidence="9">RS5460</strain>
    </source>
</reference>
<dbReference type="GO" id="GO:0000981">
    <property type="term" value="F:DNA-binding transcription factor activity, RNA polymerase II-specific"/>
    <property type="evidence" value="ECO:0007669"/>
    <property type="project" value="TreeGrafter"/>
</dbReference>
<comment type="subcellular location">
    <subcellularLocation>
        <location evidence="1">Nucleus</location>
    </subcellularLocation>
</comment>
<protein>
    <recommendedName>
        <fullName evidence="7">Transcription factor AP-2 C-terminal domain-containing protein</fullName>
    </recommendedName>
</protein>
<evidence type="ECO:0000256" key="2">
    <source>
        <dbReference type="ARBA" id="ARBA00007770"/>
    </source>
</evidence>
<dbReference type="Proteomes" id="UP001328107">
    <property type="component" value="Unassembled WGS sequence"/>
</dbReference>
<dbReference type="GO" id="GO:0042127">
    <property type="term" value="P:regulation of cell population proliferation"/>
    <property type="evidence" value="ECO:0007669"/>
    <property type="project" value="TreeGrafter"/>
</dbReference>
<evidence type="ECO:0000256" key="4">
    <source>
        <dbReference type="ARBA" id="ARBA00023125"/>
    </source>
</evidence>
<dbReference type="EMBL" id="BTRK01000005">
    <property type="protein sequence ID" value="GMR55058.1"/>
    <property type="molecule type" value="Genomic_DNA"/>
</dbReference>
<feature type="non-terminal residue" evidence="8">
    <location>
        <position position="1"/>
    </location>
</feature>
<dbReference type="InterPro" id="IPR004979">
    <property type="entry name" value="TF_AP2"/>
</dbReference>
<organism evidence="8 9">
    <name type="scientific">Pristionchus mayeri</name>
    <dbReference type="NCBI Taxonomy" id="1317129"/>
    <lineage>
        <taxon>Eukaryota</taxon>
        <taxon>Metazoa</taxon>
        <taxon>Ecdysozoa</taxon>
        <taxon>Nematoda</taxon>
        <taxon>Chromadorea</taxon>
        <taxon>Rhabditida</taxon>
        <taxon>Rhabditina</taxon>
        <taxon>Diplogasteromorpha</taxon>
        <taxon>Diplogasteroidea</taxon>
        <taxon>Neodiplogasteridae</taxon>
        <taxon>Pristionchus</taxon>
    </lineage>
</organism>
<keyword evidence="6" id="KW-0539">Nucleus</keyword>
<feature type="non-terminal residue" evidence="8">
    <location>
        <position position="306"/>
    </location>
</feature>
<dbReference type="GO" id="GO:0005634">
    <property type="term" value="C:nucleus"/>
    <property type="evidence" value="ECO:0007669"/>
    <property type="project" value="UniProtKB-SubCell"/>
</dbReference>
<proteinExistence type="inferred from homology"/>
<keyword evidence="5" id="KW-0804">Transcription</keyword>
<dbReference type="PANTHER" id="PTHR10812:SF17">
    <property type="entry name" value="TRANSCRIPTION FACTOR AP-2, ISOFORM D"/>
    <property type="match status" value="1"/>
</dbReference>